<dbReference type="AlphaFoldDB" id="A0A1F5YIE8"/>
<organism evidence="3 4">
    <name type="scientific">Candidatus Gottesmanbacteria bacterium RBG_16_38_7b</name>
    <dbReference type="NCBI Taxonomy" id="1798372"/>
    <lineage>
        <taxon>Bacteria</taxon>
        <taxon>Candidatus Gottesmaniibacteriota</taxon>
    </lineage>
</organism>
<keyword evidence="1" id="KW-0479">Metal-binding</keyword>
<name>A0A1F5YIE8_9BACT</name>
<dbReference type="SUPFAM" id="SSF55008">
    <property type="entry name" value="HMA, heavy metal-associated domain"/>
    <property type="match status" value="1"/>
</dbReference>
<gene>
    <name evidence="3" type="ORF">A2153_03725</name>
</gene>
<dbReference type="InterPro" id="IPR036163">
    <property type="entry name" value="HMA_dom_sf"/>
</dbReference>
<accession>A0A1F5YIE8</accession>
<dbReference type="CDD" id="cd00371">
    <property type="entry name" value="HMA"/>
    <property type="match status" value="1"/>
</dbReference>
<proteinExistence type="predicted"/>
<evidence type="ECO:0000313" key="4">
    <source>
        <dbReference type="Proteomes" id="UP000177396"/>
    </source>
</evidence>
<dbReference type="Pfam" id="PF00403">
    <property type="entry name" value="HMA"/>
    <property type="match status" value="1"/>
</dbReference>
<dbReference type="GO" id="GO:0046872">
    <property type="term" value="F:metal ion binding"/>
    <property type="evidence" value="ECO:0007669"/>
    <property type="project" value="UniProtKB-KW"/>
</dbReference>
<sequence length="73" mass="8237">MKKDIFQILDMHCTACAMNIDFELEDAPGIKQAKTNYAKAQTEVEYDPKVINEEKIISLIKKAGYTSTPLTIN</sequence>
<protein>
    <recommendedName>
        <fullName evidence="2">HMA domain-containing protein</fullName>
    </recommendedName>
</protein>
<comment type="caution">
    <text evidence="3">The sequence shown here is derived from an EMBL/GenBank/DDBJ whole genome shotgun (WGS) entry which is preliminary data.</text>
</comment>
<dbReference type="PANTHER" id="PTHR46594">
    <property type="entry name" value="P-TYPE CATION-TRANSPORTING ATPASE"/>
    <property type="match status" value="1"/>
</dbReference>
<dbReference type="Proteomes" id="UP000177396">
    <property type="component" value="Unassembled WGS sequence"/>
</dbReference>
<dbReference type="PROSITE" id="PS50846">
    <property type="entry name" value="HMA_2"/>
    <property type="match status" value="1"/>
</dbReference>
<dbReference type="Gene3D" id="3.30.70.100">
    <property type="match status" value="1"/>
</dbReference>
<reference evidence="3 4" key="1">
    <citation type="journal article" date="2016" name="Nat. Commun.">
        <title>Thousands of microbial genomes shed light on interconnected biogeochemical processes in an aquifer system.</title>
        <authorList>
            <person name="Anantharaman K."/>
            <person name="Brown C.T."/>
            <person name="Hug L.A."/>
            <person name="Sharon I."/>
            <person name="Castelle C.J."/>
            <person name="Probst A.J."/>
            <person name="Thomas B.C."/>
            <person name="Singh A."/>
            <person name="Wilkins M.J."/>
            <person name="Karaoz U."/>
            <person name="Brodie E.L."/>
            <person name="Williams K.H."/>
            <person name="Hubbard S.S."/>
            <person name="Banfield J.F."/>
        </authorList>
    </citation>
    <scope>NUCLEOTIDE SEQUENCE [LARGE SCALE GENOMIC DNA]</scope>
</reference>
<evidence type="ECO:0000256" key="1">
    <source>
        <dbReference type="ARBA" id="ARBA00022723"/>
    </source>
</evidence>
<dbReference type="PANTHER" id="PTHR46594:SF4">
    <property type="entry name" value="P-TYPE CATION-TRANSPORTING ATPASE"/>
    <property type="match status" value="1"/>
</dbReference>
<dbReference type="InterPro" id="IPR006121">
    <property type="entry name" value="HMA_dom"/>
</dbReference>
<dbReference type="EMBL" id="MFJB01000055">
    <property type="protein sequence ID" value="OGF99641.1"/>
    <property type="molecule type" value="Genomic_DNA"/>
</dbReference>
<evidence type="ECO:0000313" key="3">
    <source>
        <dbReference type="EMBL" id="OGF99641.1"/>
    </source>
</evidence>
<feature type="domain" description="HMA" evidence="2">
    <location>
        <begin position="2"/>
        <end position="68"/>
    </location>
</feature>
<dbReference type="FunFam" id="3.30.70.100:FF:000001">
    <property type="entry name" value="ATPase copper transporting beta"/>
    <property type="match status" value="1"/>
</dbReference>
<evidence type="ECO:0000259" key="2">
    <source>
        <dbReference type="PROSITE" id="PS50846"/>
    </source>
</evidence>